<organism evidence="1 2">
    <name type="scientific">Escherichia coli</name>
    <dbReference type="NCBI Taxonomy" id="562"/>
    <lineage>
        <taxon>Bacteria</taxon>
        <taxon>Pseudomonadati</taxon>
        <taxon>Pseudomonadota</taxon>
        <taxon>Gammaproteobacteria</taxon>
        <taxon>Enterobacterales</taxon>
        <taxon>Enterobacteriaceae</taxon>
        <taxon>Escherichia</taxon>
    </lineage>
</organism>
<dbReference type="Proteomes" id="UP000512322">
    <property type="component" value="Chromosome"/>
</dbReference>
<evidence type="ECO:0000313" key="1">
    <source>
        <dbReference type="EMBL" id="QMF66602.1"/>
    </source>
</evidence>
<gene>
    <name evidence="1" type="ORF">HVY77_05965</name>
</gene>
<accession>A0A7H9SC41</accession>
<evidence type="ECO:0000313" key="2">
    <source>
        <dbReference type="Proteomes" id="UP000512322"/>
    </source>
</evidence>
<proteinExistence type="predicted"/>
<dbReference type="AlphaFoldDB" id="A0A7H9SC41"/>
<sequence length="88" mass="10114">MNQKDNSAEPQNILDIEDDILALKITIHSLINAISKCNPEVRDELMKNLSFEANRMERECPESARCLETLDLYFNQIVNLYNDAKASK</sequence>
<protein>
    <submittedName>
        <fullName evidence="1">Uncharacterized protein</fullName>
    </submittedName>
</protein>
<name>A0A7H9SC41_ECOLX</name>
<dbReference type="RefSeq" id="WP_289246219.1">
    <property type="nucleotide sequence ID" value="NZ_JAUAMV010000001.1"/>
</dbReference>
<dbReference type="EMBL" id="CP057293">
    <property type="protein sequence ID" value="QMF66602.1"/>
    <property type="molecule type" value="Genomic_DNA"/>
</dbReference>
<reference evidence="1 2" key="1">
    <citation type="submission" date="2020-06" db="EMBL/GenBank/DDBJ databases">
        <title>REHAB project genomes.</title>
        <authorList>
            <person name="Shaw L.P."/>
        </authorList>
    </citation>
    <scope>NUCLEOTIDE SEQUENCE [LARGE SCALE GENOMIC DNA]</scope>
    <source>
        <strain evidence="1 2">RHB30-C10</strain>
    </source>
</reference>